<accession>A0ABN0F494</accession>
<dbReference type="Proteomes" id="UP000004980">
    <property type="component" value="Unassembled WGS sequence"/>
</dbReference>
<organism evidence="1 2">
    <name type="scientific">Paraburkholderia hospita</name>
    <dbReference type="NCBI Taxonomy" id="169430"/>
    <lineage>
        <taxon>Bacteria</taxon>
        <taxon>Pseudomonadati</taxon>
        <taxon>Pseudomonadota</taxon>
        <taxon>Betaproteobacteria</taxon>
        <taxon>Burkholderiales</taxon>
        <taxon>Burkholderiaceae</taxon>
        <taxon>Paraburkholderia</taxon>
    </lineage>
</organism>
<gene>
    <name evidence="1" type="ORF">WQE_49308</name>
</gene>
<evidence type="ECO:0000313" key="2">
    <source>
        <dbReference type="Proteomes" id="UP000004980"/>
    </source>
</evidence>
<reference evidence="1 2" key="1">
    <citation type="journal article" date="2012" name="J. Bacteriol.">
        <title>Draft Genome Sequence of the Soil Bacterium Burkholderia terrae Strain BS001, Which Interacts with Fungal Surface Structures.</title>
        <authorList>
            <person name="Nazir R."/>
            <person name="Hansen M.A."/>
            <person name="Sorensen S."/>
            <person name="van Elsas J.D."/>
        </authorList>
    </citation>
    <scope>NUCLEOTIDE SEQUENCE [LARGE SCALE GENOMIC DNA]</scope>
    <source>
        <strain evidence="1 2">BS001</strain>
    </source>
</reference>
<dbReference type="SUPFAM" id="SSF57938">
    <property type="entry name" value="DnaJ/Hsp40 cysteine-rich domain"/>
    <property type="match status" value="1"/>
</dbReference>
<name>A0ABN0F494_9BURK</name>
<protein>
    <submittedName>
        <fullName evidence="1">Uncharacterized protein</fullName>
    </submittedName>
</protein>
<dbReference type="InterPro" id="IPR036410">
    <property type="entry name" value="HSP_DnaJ_Cys-rich_dom_sf"/>
</dbReference>
<keyword evidence="2" id="KW-1185">Reference proteome</keyword>
<dbReference type="EMBL" id="AKAU01000313">
    <property type="protein sequence ID" value="EIM93426.1"/>
    <property type="molecule type" value="Genomic_DNA"/>
</dbReference>
<sequence>MVNLMFAIRHSRQIVERAIVDPRRCYSTLLFAFAWNPCSFCRGIGVRFAVEFMFAYAWNPCSLCRGISAVRMSPIASGEQGVITGNALRHVSR</sequence>
<comment type="caution">
    <text evidence="1">The sequence shown here is derived from an EMBL/GenBank/DDBJ whole genome shotgun (WGS) entry which is preliminary data.</text>
</comment>
<evidence type="ECO:0000313" key="1">
    <source>
        <dbReference type="EMBL" id="EIM93426.1"/>
    </source>
</evidence>
<proteinExistence type="predicted"/>